<dbReference type="Gene3D" id="2.60.40.4070">
    <property type="match status" value="1"/>
</dbReference>
<comment type="similarity">
    <text evidence="1 5">Belongs to the FlgD family.</text>
</comment>
<evidence type="ECO:0000259" key="6">
    <source>
        <dbReference type="Pfam" id="PF13860"/>
    </source>
</evidence>
<protein>
    <recommendedName>
        <fullName evidence="2 5">Basal-body rod modification protein FlgD</fullName>
    </recommendedName>
</protein>
<dbReference type="Pfam" id="PF13860">
    <property type="entry name" value="FlgD_ig"/>
    <property type="match status" value="1"/>
</dbReference>
<evidence type="ECO:0000256" key="5">
    <source>
        <dbReference type="RuleBase" id="RU362076"/>
    </source>
</evidence>
<dbReference type="GO" id="GO:0044781">
    <property type="term" value="P:bacterial-type flagellum organization"/>
    <property type="evidence" value="ECO:0007669"/>
    <property type="project" value="UniProtKB-UniRule"/>
</dbReference>
<dbReference type="EMBL" id="FNFD01000014">
    <property type="protein sequence ID" value="SDL06850.1"/>
    <property type="molecule type" value="Genomic_DNA"/>
</dbReference>
<keyword evidence="8" id="KW-0969">Cilium</keyword>
<organism evidence="8 9">
    <name type="scientific">Pseudomonas indica</name>
    <dbReference type="NCBI Taxonomy" id="137658"/>
    <lineage>
        <taxon>Bacteria</taxon>
        <taxon>Pseudomonadati</taxon>
        <taxon>Pseudomonadota</taxon>
        <taxon>Gammaproteobacteria</taxon>
        <taxon>Pseudomonadales</taxon>
        <taxon>Pseudomonadaceae</taxon>
        <taxon>Pseudomonas</taxon>
    </lineage>
</organism>
<evidence type="ECO:0000259" key="7">
    <source>
        <dbReference type="Pfam" id="PF13861"/>
    </source>
</evidence>
<name>A0A1G9H1L9_9PSED</name>
<evidence type="ECO:0000256" key="3">
    <source>
        <dbReference type="ARBA" id="ARBA00022795"/>
    </source>
</evidence>
<comment type="function">
    <text evidence="4 5">Required for flagellar hook formation. May act as a scaffolding protein.</text>
</comment>
<feature type="domain" description="FlgD Tudor-like" evidence="7">
    <location>
        <begin position="90"/>
        <end position="215"/>
    </location>
</feature>
<dbReference type="STRING" id="137658.SAMN05216186_11479"/>
<dbReference type="InterPro" id="IPR005648">
    <property type="entry name" value="FlgD"/>
</dbReference>
<keyword evidence="3 5" id="KW-1005">Bacterial flagellum biogenesis</keyword>
<reference evidence="8 9" key="1">
    <citation type="submission" date="2016-10" db="EMBL/GenBank/DDBJ databases">
        <authorList>
            <person name="de Groot N.N."/>
        </authorList>
    </citation>
    <scope>NUCLEOTIDE SEQUENCE [LARGE SCALE GENOMIC DNA]</scope>
    <source>
        <strain evidence="8 9">JCM 21544</strain>
    </source>
</reference>
<keyword evidence="9" id="KW-1185">Reference proteome</keyword>
<dbReference type="Gene3D" id="2.30.30.910">
    <property type="match status" value="1"/>
</dbReference>
<proteinExistence type="inferred from homology"/>
<dbReference type="Pfam" id="PF13861">
    <property type="entry name" value="FLgD_tudor"/>
    <property type="match status" value="1"/>
</dbReference>
<dbReference type="InterPro" id="IPR025965">
    <property type="entry name" value="FlgD/Vpr_Ig-like"/>
</dbReference>
<gene>
    <name evidence="8" type="ORF">SAMN05216186_11479</name>
</gene>
<evidence type="ECO:0000256" key="1">
    <source>
        <dbReference type="ARBA" id="ARBA00010577"/>
    </source>
</evidence>
<evidence type="ECO:0000256" key="4">
    <source>
        <dbReference type="ARBA" id="ARBA00024746"/>
    </source>
</evidence>
<sequence>MATVNATSQSNAASLDIDAVKNQAVNVSDATQMENNFISLMVAQIKNQDPTKPVDSTEFLNQYAAMSQVKSMENMTALTKSNLVLLDNLQTLTAAGLVGQDVKVAASSLQLDGDSVSGRLTQAHASSKTVLVLTDVNGVKTEVPLGSQEAGAVEFVVDPKALGLAPGKYSIEAKTDSGEYPTVEVAGRVKQVRVSSEGPVLEIEGVGSVPFYNITEFGQTPVAGLL</sequence>
<keyword evidence="8" id="KW-0966">Cell projection</keyword>
<accession>A0A1G9H1L9</accession>
<dbReference type="Proteomes" id="UP000198706">
    <property type="component" value="Unassembled WGS sequence"/>
</dbReference>
<keyword evidence="8" id="KW-0282">Flagellum</keyword>
<dbReference type="AlphaFoldDB" id="A0A1G9H1L9"/>
<evidence type="ECO:0000313" key="9">
    <source>
        <dbReference type="Proteomes" id="UP000198706"/>
    </source>
</evidence>
<dbReference type="InterPro" id="IPR025963">
    <property type="entry name" value="FLgD_Tudor"/>
</dbReference>
<dbReference type="RefSeq" id="WP_084337978.1">
    <property type="nucleotide sequence ID" value="NZ_FNFD01000014.1"/>
</dbReference>
<feature type="domain" description="FlgD/Vpr Ig-like" evidence="6">
    <location>
        <begin position="111"/>
        <end position="178"/>
    </location>
</feature>
<dbReference type="NCBIfam" id="NF007198">
    <property type="entry name" value="PRK09619.1"/>
    <property type="match status" value="1"/>
</dbReference>
<dbReference type="Pfam" id="PF03963">
    <property type="entry name" value="FlgD"/>
    <property type="match status" value="1"/>
</dbReference>
<evidence type="ECO:0000313" key="8">
    <source>
        <dbReference type="EMBL" id="SDL06850.1"/>
    </source>
</evidence>
<evidence type="ECO:0000256" key="2">
    <source>
        <dbReference type="ARBA" id="ARBA00016013"/>
    </source>
</evidence>